<dbReference type="GO" id="GO:0016787">
    <property type="term" value="F:hydrolase activity"/>
    <property type="evidence" value="ECO:0007669"/>
    <property type="project" value="UniProtKB-KW"/>
</dbReference>
<dbReference type="Proteomes" id="UP000035170">
    <property type="component" value="Unassembled WGS sequence"/>
</dbReference>
<dbReference type="Gene3D" id="3.40.50.1820">
    <property type="entry name" value="alpha/beta hydrolase"/>
    <property type="match status" value="1"/>
</dbReference>
<dbReference type="AlphaFoldDB" id="A0A0H2M857"/>
<evidence type="ECO:0000313" key="2">
    <source>
        <dbReference type="EMBL" id="KLN58513.1"/>
    </source>
</evidence>
<protein>
    <submittedName>
        <fullName evidence="2">Alpha/beta hydrolase family protein</fullName>
    </submittedName>
</protein>
<evidence type="ECO:0000256" key="1">
    <source>
        <dbReference type="SAM" id="MobiDB-lite"/>
    </source>
</evidence>
<dbReference type="SUPFAM" id="SSF53474">
    <property type="entry name" value="alpha/beta-Hydrolases"/>
    <property type="match status" value="1"/>
</dbReference>
<proteinExistence type="predicted"/>
<organism evidence="2 3">
    <name type="scientific">Variovorax paradoxus</name>
    <dbReference type="NCBI Taxonomy" id="34073"/>
    <lineage>
        <taxon>Bacteria</taxon>
        <taxon>Pseudomonadati</taxon>
        <taxon>Pseudomonadota</taxon>
        <taxon>Betaproteobacteria</taxon>
        <taxon>Burkholderiales</taxon>
        <taxon>Comamonadaceae</taxon>
        <taxon>Variovorax</taxon>
    </lineage>
</organism>
<accession>A0A0H2M857</accession>
<comment type="caution">
    <text evidence="2">The sequence shown here is derived from an EMBL/GenBank/DDBJ whole genome shotgun (WGS) entry which is preliminary data.</text>
</comment>
<dbReference type="EMBL" id="JZWI01000002">
    <property type="protein sequence ID" value="KLN58513.1"/>
    <property type="molecule type" value="Genomic_DNA"/>
</dbReference>
<reference evidence="2 3" key="1">
    <citation type="submission" date="2015-03" db="EMBL/GenBank/DDBJ databases">
        <title>Genome sequence of Variovorax paradoxus TBEA6.</title>
        <authorList>
            <person name="Poehlein A."/>
            <person name="Schuldes J."/>
            <person name="Wuebbeler J.H."/>
            <person name="Hiessl S."/>
            <person name="Steinbuechel A."/>
            <person name="Daniel R."/>
        </authorList>
    </citation>
    <scope>NUCLEOTIDE SEQUENCE [LARGE SCALE GENOMIC DNA]</scope>
    <source>
        <strain evidence="2 3">TBEA6</strain>
    </source>
</reference>
<evidence type="ECO:0000313" key="3">
    <source>
        <dbReference type="Proteomes" id="UP000035170"/>
    </source>
</evidence>
<sequence>MNDMTQCPVRFGPGNALMGMVTIPTYRTPADVACLMLNMGANHRVGPRRINVKLAHVLAARGVSSLRFDLGGLGDSDASDASSDLQTRAVRDLRAGMDLLESMLGIRRFAIVGMCSGVEHAMTAAATDTRVVALSLFDGFAFPDRRARWERTLRRALAAPAHPSFAGKAKRWLQRHLLPSHSTKPLPGFFAERKPPEVNAVWFGATMRRLVERKVAVQLLYSGSLHVCDHDRDQLGPFRSEPFALAVQYEFMRDADHTLCTMRGQQLFLRSVGGWVAACAVGAGPERRSPSPSPNPLAPVVERPKHGAYVPQ</sequence>
<keyword evidence="2" id="KW-0378">Hydrolase</keyword>
<gene>
    <name evidence="2" type="ORF">VPARA_02350</name>
</gene>
<feature type="region of interest" description="Disordered" evidence="1">
    <location>
        <begin position="284"/>
        <end position="312"/>
    </location>
</feature>
<dbReference type="InterPro" id="IPR029058">
    <property type="entry name" value="AB_hydrolase_fold"/>
</dbReference>
<dbReference type="PATRIC" id="fig|34073.19.peg.236"/>
<name>A0A0H2M857_VARPD</name>
<keyword evidence="3" id="KW-1185">Reference proteome</keyword>